<evidence type="ECO:0008006" key="3">
    <source>
        <dbReference type="Google" id="ProtNLM"/>
    </source>
</evidence>
<sequence>MFCKECGKDLSDKARIYPNCGMSLSGNGEYIKD</sequence>
<accession>A0A1V4SUR8</accession>
<dbReference type="Proteomes" id="UP000191448">
    <property type="component" value="Unassembled WGS sequence"/>
</dbReference>
<gene>
    <name evidence="1" type="ORF">CLTHE_17480</name>
</gene>
<evidence type="ECO:0000313" key="2">
    <source>
        <dbReference type="Proteomes" id="UP000191448"/>
    </source>
</evidence>
<dbReference type="AlphaFoldDB" id="A0A1V4SUR8"/>
<protein>
    <recommendedName>
        <fullName evidence="3">Zinc-ribbon domain-containing protein</fullName>
    </recommendedName>
</protein>
<evidence type="ECO:0000313" key="1">
    <source>
        <dbReference type="EMBL" id="OPX47583.1"/>
    </source>
</evidence>
<comment type="caution">
    <text evidence="1">The sequence shown here is derived from an EMBL/GenBank/DDBJ whole genome shotgun (WGS) entry which is preliminary data.</text>
</comment>
<proteinExistence type="predicted"/>
<reference evidence="1 2" key="1">
    <citation type="submission" date="2016-02" db="EMBL/GenBank/DDBJ databases">
        <title>Genome sequence of Clostridium thermobutyricum DSM 4928.</title>
        <authorList>
            <person name="Poehlein A."/>
            <person name="Daniel R."/>
        </authorList>
    </citation>
    <scope>NUCLEOTIDE SEQUENCE [LARGE SCALE GENOMIC DNA]</scope>
    <source>
        <strain evidence="1 2">DSM 4928</strain>
    </source>
</reference>
<name>A0A1V4SUR8_9CLOT</name>
<organism evidence="1 2">
    <name type="scientific">Clostridium thermobutyricum DSM 4928</name>
    <dbReference type="NCBI Taxonomy" id="1121339"/>
    <lineage>
        <taxon>Bacteria</taxon>
        <taxon>Bacillati</taxon>
        <taxon>Bacillota</taxon>
        <taxon>Clostridia</taxon>
        <taxon>Eubacteriales</taxon>
        <taxon>Clostridiaceae</taxon>
        <taxon>Clostridium</taxon>
    </lineage>
</organism>
<dbReference type="EMBL" id="LTAY01000043">
    <property type="protein sequence ID" value="OPX47583.1"/>
    <property type="molecule type" value="Genomic_DNA"/>
</dbReference>